<feature type="transmembrane region" description="Helical" evidence="1">
    <location>
        <begin position="36"/>
        <end position="56"/>
    </location>
</feature>
<dbReference type="RefSeq" id="WP_377183249.1">
    <property type="nucleotide sequence ID" value="NZ_JBHUPD010000001.1"/>
</dbReference>
<protein>
    <submittedName>
        <fullName evidence="3">Ion channel</fullName>
    </submittedName>
</protein>
<dbReference type="Pfam" id="PF07885">
    <property type="entry name" value="Ion_trans_2"/>
    <property type="match status" value="1"/>
</dbReference>
<evidence type="ECO:0000259" key="2">
    <source>
        <dbReference type="Pfam" id="PF07885"/>
    </source>
</evidence>
<evidence type="ECO:0000256" key="1">
    <source>
        <dbReference type="SAM" id="Phobius"/>
    </source>
</evidence>
<evidence type="ECO:0000313" key="4">
    <source>
        <dbReference type="Proteomes" id="UP001597557"/>
    </source>
</evidence>
<keyword evidence="1" id="KW-1133">Transmembrane helix</keyword>
<reference evidence="4" key="1">
    <citation type="journal article" date="2019" name="Int. J. Syst. Evol. Microbiol.">
        <title>The Global Catalogue of Microorganisms (GCM) 10K type strain sequencing project: providing services to taxonomists for standard genome sequencing and annotation.</title>
        <authorList>
            <consortium name="The Broad Institute Genomics Platform"/>
            <consortium name="The Broad Institute Genome Sequencing Center for Infectious Disease"/>
            <person name="Wu L."/>
            <person name="Ma J."/>
        </authorList>
    </citation>
    <scope>NUCLEOTIDE SEQUENCE [LARGE SCALE GENOMIC DNA]</scope>
    <source>
        <strain evidence="4">KCTC 22437</strain>
    </source>
</reference>
<evidence type="ECO:0000313" key="3">
    <source>
        <dbReference type="EMBL" id="MFD2872008.1"/>
    </source>
</evidence>
<feature type="domain" description="Potassium channel" evidence="2">
    <location>
        <begin position="144"/>
        <end position="231"/>
    </location>
</feature>
<keyword evidence="1" id="KW-0812">Transmembrane</keyword>
<organism evidence="3 4">
    <name type="scientific">Mucilaginibacter ximonensis</name>
    <dbReference type="NCBI Taxonomy" id="538021"/>
    <lineage>
        <taxon>Bacteria</taxon>
        <taxon>Pseudomonadati</taxon>
        <taxon>Bacteroidota</taxon>
        <taxon>Sphingobacteriia</taxon>
        <taxon>Sphingobacteriales</taxon>
        <taxon>Sphingobacteriaceae</taxon>
        <taxon>Mucilaginibacter</taxon>
    </lineage>
</organism>
<dbReference type="EMBL" id="JBHUPD010000001">
    <property type="protein sequence ID" value="MFD2872008.1"/>
    <property type="molecule type" value="Genomic_DNA"/>
</dbReference>
<sequence>MPKKKYVPNGFYEQQCANLSTIWHNKKYKDFGIERLIRLTIQLLSFATPAGLIRWVTGKSKNLLVRKISIEVYAIGKVVFAWQAISHGWTSNGWVTVFIVIMTADTLHFLLGRIILNDIWRQPISFQRSLIMTFVNYAEICLCFAAIYYYWDHAYSINGYHVFSVNDKLAKFQDHLPPVTYIYFSFVTAATIGYGDISPFDPFVQSVVNAQIIISLFMVVVIIASLASKLQDDTFYNKEEKKKEKEEAEKAKAKAQG</sequence>
<gene>
    <name evidence="3" type="ORF">ACFS5N_05980</name>
</gene>
<name>A0ABW5Y9F7_9SPHI</name>
<keyword evidence="1" id="KW-0472">Membrane</keyword>
<accession>A0ABW5Y9F7</accession>
<dbReference type="Gene3D" id="1.10.287.70">
    <property type="match status" value="1"/>
</dbReference>
<dbReference type="Proteomes" id="UP001597557">
    <property type="component" value="Unassembled WGS sequence"/>
</dbReference>
<feature type="transmembrane region" description="Helical" evidence="1">
    <location>
        <begin position="208"/>
        <end position="228"/>
    </location>
</feature>
<comment type="caution">
    <text evidence="3">The sequence shown here is derived from an EMBL/GenBank/DDBJ whole genome shotgun (WGS) entry which is preliminary data.</text>
</comment>
<proteinExistence type="predicted"/>
<feature type="transmembrane region" description="Helical" evidence="1">
    <location>
        <begin position="131"/>
        <end position="151"/>
    </location>
</feature>
<dbReference type="SUPFAM" id="SSF81324">
    <property type="entry name" value="Voltage-gated potassium channels"/>
    <property type="match status" value="1"/>
</dbReference>
<keyword evidence="4" id="KW-1185">Reference proteome</keyword>
<dbReference type="InterPro" id="IPR013099">
    <property type="entry name" value="K_chnl_dom"/>
</dbReference>
<feature type="transmembrane region" description="Helical" evidence="1">
    <location>
        <begin position="91"/>
        <end position="111"/>
    </location>
</feature>